<dbReference type="InterPro" id="IPR012854">
    <property type="entry name" value="Cu_amine_oxidase-like_N"/>
</dbReference>
<dbReference type="SMART" id="SM00369">
    <property type="entry name" value="LRR_TYP"/>
    <property type="match status" value="5"/>
</dbReference>
<protein>
    <submittedName>
        <fullName evidence="4">Leucine-rich repeat domain-containing protein</fullName>
    </submittedName>
</protein>
<evidence type="ECO:0000313" key="4">
    <source>
        <dbReference type="EMBL" id="MCY9695519.1"/>
    </source>
</evidence>
<dbReference type="InterPro" id="IPR032675">
    <property type="entry name" value="LRR_dom_sf"/>
</dbReference>
<dbReference type="InterPro" id="IPR025875">
    <property type="entry name" value="Leu-rich_rpt_4"/>
</dbReference>
<dbReference type="Gene3D" id="3.80.10.10">
    <property type="entry name" value="Ribonuclease Inhibitor"/>
    <property type="match status" value="2"/>
</dbReference>
<dbReference type="PANTHER" id="PTHR46652:SF3">
    <property type="entry name" value="LEUCINE-RICH REPEAT-CONTAINING PROTEIN 9"/>
    <property type="match status" value="1"/>
</dbReference>
<dbReference type="InterPro" id="IPR001611">
    <property type="entry name" value="Leu-rich_rpt"/>
</dbReference>
<keyword evidence="5" id="KW-1185">Reference proteome</keyword>
<dbReference type="InterPro" id="IPR050836">
    <property type="entry name" value="SDS22/Internalin_LRR"/>
</dbReference>
<dbReference type="Pfam" id="PF07833">
    <property type="entry name" value="Cu_amine_oxidN1"/>
    <property type="match status" value="1"/>
</dbReference>
<accession>A0ABT4GH49</accession>
<dbReference type="PROSITE" id="PS51450">
    <property type="entry name" value="LRR"/>
    <property type="match status" value="9"/>
</dbReference>
<name>A0ABT4GH49_9BACL</name>
<dbReference type="SUPFAM" id="SSF52058">
    <property type="entry name" value="L domain-like"/>
    <property type="match status" value="1"/>
</dbReference>
<reference evidence="4 5" key="1">
    <citation type="submission" date="2022-05" db="EMBL/GenBank/DDBJ databases">
        <title>Genome Sequencing of Bee-Associated Microbes.</title>
        <authorList>
            <person name="Dunlap C."/>
        </authorList>
    </citation>
    <scope>NUCLEOTIDE SEQUENCE [LARGE SCALE GENOMIC DNA]</scope>
    <source>
        <strain evidence="4 5">NRRL B-14421</strain>
    </source>
</reference>
<comment type="caution">
    <text evidence="4">The sequence shown here is derived from an EMBL/GenBank/DDBJ whole genome shotgun (WGS) entry which is preliminary data.</text>
</comment>
<evidence type="ECO:0000313" key="5">
    <source>
        <dbReference type="Proteomes" id="UP001527099"/>
    </source>
</evidence>
<dbReference type="PANTHER" id="PTHR46652">
    <property type="entry name" value="LEUCINE-RICH REPEAT AND IQ DOMAIN-CONTAINING PROTEIN 1-RELATED"/>
    <property type="match status" value="1"/>
</dbReference>
<evidence type="ECO:0000256" key="2">
    <source>
        <dbReference type="ARBA" id="ARBA00022737"/>
    </source>
</evidence>
<dbReference type="Gene3D" id="3.30.457.10">
    <property type="entry name" value="Copper amine oxidase-like, N-terminal domain"/>
    <property type="match status" value="1"/>
</dbReference>
<feature type="domain" description="Copper amine oxidase-like N-terminal" evidence="3">
    <location>
        <begin position="375"/>
        <end position="481"/>
    </location>
</feature>
<organism evidence="4 5">
    <name type="scientific">Paenibacillus alginolyticus</name>
    <dbReference type="NCBI Taxonomy" id="59839"/>
    <lineage>
        <taxon>Bacteria</taxon>
        <taxon>Bacillati</taxon>
        <taxon>Bacillota</taxon>
        <taxon>Bacilli</taxon>
        <taxon>Bacillales</taxon>
        <taxon>Paenibacillaceae</taxon>
        <taxon>Paenibacillus</taxon>
    </lineage>
</organism>
<gene>
    <name evidence="4" type="ORF">M5X19_21805</name>
</gene>
<sequence>MSISTAHAETTKLVEDPNLEVAIRDVLQKYSGDITVEDLEKLETLYQTRKGITVSSLKGLEYATNLYSLYFANNNISDVSPIANLPKLTKLALSINKIKDISSLGALPSLTNLSLDHNDIEDVSVLSSSPKLQQLSINHNKIKDISKLSNLKDITFLNIEENQISDISSISSYKSLNLLMANDNLISDLKPIASLPLLSIQLNNNKLTNLKPLSTMKGLGNLRIAGNEIKDISPLATLTNLSLLEIADNQIEDISPLRGLTKVAGLYLTKNKIHDLAPFIGTSFRTLDLRDNQISDVSPLATMSKLQHLLVSQNQITDIQPIAQIRTLEMADVSANPLNAKSKLVINSMQKEGIVVKSGDVFYQNCSFECIPLWVNGKQQVIKNKLYTQDGRVMIALREIFELLGATVSWDPETYKITASKGEERVSIQIDSKDADVNGLRSNLDVAPFLVDEVTYVPVRFVSESLGAQVIWDEMSQSVSITTTD</sequence>
<keyword evidence="1" id="KW-0433">Leucine-rich repeat</keyword>
<dbReference type="Pfam" id="PF12799">
    <property type="entry name" value="LRR_4"/>
    <property type="match status" value="3"/>
</dbReference>
<dbReference type="Proteomes" id="UP001527099">
    <property type="component" value="Unassembled WGS sequence"/>
</dbReference>
<dbReference type="RefSeq" id="WP_268616814.1">
    <property type="nucleotide sequence ID" value="NZ_JAMDMX010000074.1"/>
</dbReference>
<evidence type="ECO:0000256" key="1">
    <source>
        <dbReference type="ARBA" id="ARBA00022614"/>
    </source>
</evidence>
<dbReference type="SMART" id="SM00365">
    <property type="entry name" value="LRR_SD22"/>
    <property type="match status" value="9"/>
</dbReference>
<dbReference type="InterPro" id="IPR036582">
    <property type="entry name" value="Mao_N_sf"/>
</dbReference>
<evidence type="ECO:0000259" key="3">
    <source>
        <dbReference type="Pfam" id="PF07833"/>
    </source>
</evidence>
<dbReference type="EMBL" id="JAMDMX010000074">
    <property type="protein sequence ID" value="MCY9695519.1"/>
    <property type="molecule type" value="Genomic_DNA"/>
</dbReference>
<keyword evidence="2" id="KW-0677">Repeat</keyword>
<dbReference type="InterPro" id="IPR003591">
    <property type="entry name" value="Leu-rich_rpt_typical-subtyp"/>
</dbReference>
<dbReference type="SUPFAM" id="SSF55383">
    <property type="entry name" value="Copper amine oxidase, domain N"/>
    <property type="match status" value="1"/>
</dbReference>
<proteinExistence type="predicted"/>